<feature type="region of interest" description="Disordered" evidence="1">
    <location>
        <begin position="37"/>
        <end position="61"/>
    </location>
</feature>
<dbReference type="SUPFAM" id="SSF53300">
    <property type="entry name" value="vWA-like"/>
    <property type="match status" value="1"/>
</dbReference>
<feature type="transmembrane region" description="Helical" evidence="2">
    <location>
        <begin position="1234"/>
        <end position="1253"/>
    </location>
</feature>
<accession>A0A4R7ZQI5</accession>
<dbReference type="Pfam" id="PF13519">
    <property type="entry name" value="VWA_2"/>
    <property type="match status" value="1"/>
</dbReference>
<dbReference type="InterPro" id="IPR053139">
    <property type="entry name" value="Surface_bspA-like"/>
</dbReference>
<keyword evidence="2" id="KW-0472">Membrane</keyword>
<feature type="transmembrane region" description="Helical" evidence="2">
    <location>
        <begin position="12"/>
        <end position="31"/>
    </location>
</feature>
<sequence length="1261" mass="138148">MKRTQSSFIRKLFTVAIIMFVVIGQVSNYSVMGKANEEVVEENPQEEGTPENGSTLGESETAEEIVIVEEEIVDEPIEIPALEDEIKEYEEKTDAQDSSQSENNVEESKEGAKVKQVNTGDVARKVQPRTGVVAEADSVLTYTFSTDGTKTATVTGTKDAAYAGDLVIPSKVLATTDGEEYTVTKIGAMAFYKDTGRTFTGSLVFPSTITEIEDYAFTLVNGFTGDIVIPSTVKKVGDYAFYCFGSYKKPINGNVTVNSETISEQAFYGSVFTGSLTIGPEVKDIGEYSFSYTGFTGDFVLPSTVTLVNKYAFYYFGYYGKVQNVDINCSLPKSNVFQSANINGKVTFGPNVAYIGTEAFRQVKNATGDLVLPSTVKGVGTYAFREFGVNGKPGNLTVNCDLSKPAVFYRSGFTGALTIGESVKTIETQSFYQATGFTGDLVLPSTLSLVKSWAFYQFGTVGRPNNLTVNCNLDETAVFQESGFTGTLTIGNSVKTLAKQSFRGATSFSGDLVLPETLTYVGEFAFEKFGTVGSLNNLTVNCNLDEIAAFRESGFTGTLTLGNAVKTIGHYAFAMTKFTGDLALPSSIEYVGEAAFHQFGKNATVKPRNLFVDCDLTERSIFYESGFTGTLSFGENVEHISGIYIFAFCDFTGELVIPETIKTFHGRAYEGCLGISNVIHKKLMTLTGSLPDVNTPPVGYPEVSGYESTAQNYSGDVMLQSSAKWTNDALNEAELRVDFARSKLNTRLDYVFVLDYSDSMLVPKNISGTDDKYPRSLIMEDILSDAYDMILEKNGEGYDNRIALTAFGTDSLWSTDGFLEDGDALRAEKRTLIESNYTNYSEGLLAAKELIDNREDTSREAVIIFITDGIPNVKLEDGTKLPKEECDGVAEAAILRDAGVRVYPLGIASIEAEYEKNLKDISFDNETFYLAKDDNEFTELLSEAIQYINEDELPITSQVEVDLSKYFDFLSGTDADIDVLTENSSARIEGNKLIWDIVEAKSGTVNSVTVQLKLRDGKEDATGNLPVTASVVGDKIAAKNHPKLNRYYAYHEFVSVTKGKELPESIKNMAPEALGAFRTGTTVHATEFSSDPIVIGEDRWIFQGWSTTSTTLENSNYIFAGAWKCERDDYQVVFEKGDSGILVGDDNKEAVTIDERVLFNTSVSYVPVVKPNERYKFVGWLLKGTEDVYSSEKVKQMLITEDVTFIAQYEKLPEDSKPNVATSNTVNSGDTTDVNVYLLLGLVAVLALGGFGWSKIKRSKK</sequence>
<dbReference type="PANTHER" id="PTHR45661">
    <property type="entry name" value="SURFACE ANTIGEN"/>
    <property type="match status" value="1"/>
</dbReference>
<dbReference type="OrthoDB" id="1655237at2"/>
<dbReference type="PROSITE" id="PS50234">
    <property type="entry name" value="VWFA"/>
    <property type="match status" value="1"/>
</dbReference>
<evidence type="ECO:0000256" key="2">
    <source>
        <dbReference type="SAM" id="Phobius"/>
    </source>
</evidence>
<dbReference type="InterPro" id="IPR032675">
    <property type="entry name" value="LRR_dom_sf"/>
</dbReference>
<evidence type="ECO:0000313" key="5">
    <source>
        <dbReference type="Proteomes" id="UP000294743"/>
    </source>
</evidence>
<evidence type="ECO:0000313" key="4">
    <source>
        <dbReference type="EMBL" id="TDW20207.1"/>
    </source>
</evidence>
<dbReference type="InterPro" id="IPR036465">
    <property type="entry name" value="vWFA_dom_sf"/>
</dbReference>
<feature type="region of interest" description="Disordered" evidence="1">
    <location>
        <begin position="89"/>
        <end position="116"/>
    </location>
</feature>
<reference evidence="4 5" key="1">
    <citation type="submission" date="2019-03" db="EMBL/GenBank/DDBJ databases">
        <title>Genomic Encyclopedia of Type Strains, Phase IV (KMG-IV): sequencing the most valuable type-strain genomes for metagenomic binning, comparative biology and taxonomic classification.</title>
        <authorList>
            <person name="Goeker M."/>
        </authorList>
    </citation>
    <scope>NUCLEOTIDE SEQUENCE [LARGE SCALE GENOMIC DNA]</scope>
    <source>
        <strain evidence="4 5">DSM 28867</strain>
    </source>
</reference>
<dbReference type="InterPro" id="IPR041030">
    <property type="entry name" value="SHIRT"/>
</dbReference>
<protein>
    <submittedName>
        <fullName evidence="4">Leucine rich repeat (LRR) protein</fullName>
    </submittedName>
</protein>
<dbReference type="PANTHER" id="PTHR45661:SF3">
    <property type="entry name" value="IG-LIKE DOMAIN-CONTAINING PROTEIN"/>
    <property type="match status" value="1"/>
</dbReference>
<keyword evidence="2" id="KW-1133">Transmembrane helix</keyword>
<feature type="domain" description="VWFA" evidence="3">
    <location>
        <begin position="749"/>
        <end position="945"/>
    </location>
</feature>
<evidence type="ECO:0000256" key="1">
    <source>
        <dbReference type="SAM" id="MobiDB-lite"/>
    </source>
</evidence>
<dbReference type="Proteomes" id="UP000294743">
    <property type="component" value="Unassembled WGS sequence"/>
</dbReference>
<feature type="compositionally biased region" description="Acidic residues" evidence="1">
    <location>
        <begin position="38"/>
        <end position="49"/>
    </location>
</feature>
<dbReference type="Pfam" id="PF18655">
    <property type="entry name" value="SHIRT"/>
    <property type="match status" value="1"/>
</dbReference>
<proteinExistence type="predicted"/>
<organism evidence="4 5">
    <name type="scientific">Breznakia blatticola</name>
    <dbReference type="NCBI Taxonomy" id="1754012"/>
    <lineage>
        <taxon>Bacteria</taxon>
        <taxon>Bacillati</taxon>
        <taxon>Bacillota</taxon>
        <taxon>Erysipelotrichia</taxon>
        <taxon>Erysipelotrichales</taxon>
        <taxon>Erysipelotrichaceae</taxon>
        <taxon>Breznakia</taxon>
    </lineage>
</organism>
<dbReference type="InterPro" id="IPR026906">
    <property type="entry name" value="LRR_5"/>
</dbReference>
<dbReference type="Pfam" id="PF13306">
    <property type="entry name" value="LRR_5"/>
    <property type="match status" value="3"/>
</dbReference>
<name>A0A4R7ZQI5_9FIRM</name>
<dbReference type="SMART" id="SM00327">
    <property type="entry name" value="VWA"/>
    <property type="match status" value="1"/>
</dbReference>
<dbReference type="EMBL" id="SODD01000014">
    <property type="protein sequence ID" value="TDW20207.1"/>
    <property type="molecule type" value="Genomic_DNA"/>
</dbReference>
<dbReference type="CDD" id="cd00198">
    <property type="entry name" value="vWFA"/>
    <property type="match status" value="1"/>
</dbReference>
<keyword evidence="5" id="KW-1185">Reference proteome</keyword>
<dbReference type="RefSeq" id="WP_134169320.1">
    <property type="nucleotide sequence ID" value="NZ_SODD01000014.1"/>
</dbReference>
<dbReference type="InterPro" id="IPR002035">
    <property type="entry name" value="VWF_A"/>
</dbReference>
<gene>
    <name evidence="4" type="ORF">EDD63_11437</name>
</gene>
<evidence type="ECO:0000259" key="3">
    <source>
        <dbReference type="PROSITE" id="PS50234"/>
    </source>
</evidence>
<comment type="caution">
    <text evidence="4">The sequence shown here is derived from an EMBL/GenBank/DDBJ whole genome shotgun (WGS) entry which is preliminary data.</text>
</comment>
<dbReference type="Gene3D" id="3.40.50.410">
    <property type="entry name" value="von Willebrand factor, type A domain"/>
    <property type="match status" value="1"/>
</dbReference>
<dbReference type="AlphaFoldDB" id="A0A4R7ZQI5"/>
<dbReference type="Gene3D" id="3.80.10.10">
    <property type="entry name" value="Ribonuclease Inhibitor"/>
    <property type="match status" value="2"/>
</dbReference>
<keyword evidence="2" id="KW-0812">Transmembrane</keyword>